<dbReference type="InterPro" id="IPR003777">
    <property type="entry name" value="XdhC_CoxI"/>
</dbReference>
<name>A0ABW0MC25_9BURK</name>
<dbReference type="PANTHER" id="PTHR30388:SF6">
    <property type="entry name" value="XANTHINE DEHYDROGENASE SUBUNIT A-RELATED"/>
    <property type="match status" value="1"/>
</dbReference>
<evidence type="ECO:0000259" key="2">
    <source>
        <dbReference type="Pfam" id="PF13478"/>
    </source>
</evidence>
<feature type="domain" description="XdhC- CoxI" evidence="1">
    <location>
        <begin position="20"/>
        <end position="73"/>
    </location>
</feature>
<keyword evidence="4" id="KW-1185">Reference proteome</keyword>
<gene>
    <name evidence="3" type="primary">xdhC</name>
    <name evidence="3" type="ORF">ACFPM8_13575</name>
</gene>
<comment type="caution">
    <text evidence="3">The sequence shown here is derived from an EMBL/GenBank/DDBJ whole genome shotgun (WGS) entry which is preliminary data.</text>
</comment>
<reference evidence="4" key="1">
    <citation type="journal article" date="2019" name="Int. J. Syst. Evol. Microbiol.">
        <title>The Global Catalogue of Microorganisms (GCM) 10K type strain sequencing project: providing services to taxonomists for standard genome sequencing and annotation.</title>
        <authorList>
            <consortium name="The Broad Institute Genomics Platform"/>
            <consortium name="The Broad Institute Genome Sequencing Center for Infectious Disease"/>
            <person name="Wu L."/>
            <person name="Ma J."/>
        </authorList>
    </citation>
    <scope>NUCLEOTIDE SEQUENCE [LARGE SCALE GENOMIC DNA]</scope>
    <source>
        <strain evidence="4">JCM 17066</strain>
    </source>
</reference>
<dbReference type="Proteomes" id="UP001596045">
    <property type="component" value="Unassembled WGS sequence"/>
</dbReference>
<evidence type="ECO:0000313" key="3">
    <source>
        <dbReference type="EMBL" id="MFC5474986.1"/>
    </source>
</evidence>
<evidence type="ECO:0000259" key="1">
    <source>
        <dbReference type="Pfam" id="PF02625"/>
    </source>
</evidence>
<dbReference type="Gene3D" id="3.40.50.720">
    <property type="entry name" value="NAD(P)-binding Rossmann-like Domain"/>
    <property type="match status" value="1"/>
</dbReference>
<sequence length="361" mass="38935">MNHWLHALTTLMTQTPPTSAAILITVAQVEGSGPREPGAKMVVTSVAQFDTIGGGHLELRAIEIAREMLREGLSISRERRLQRFPLGPSLGQCCGGVVHLAFERITSADADYFSHLQTRLCNAEDSWRVVALDAALPPTLCDNDGQRVHGPGGLPALPALPFTADGPCRVLHGASGQRWLLDGCLAVRPQLFLFGAGHVGAAIVKALGDLPCRVVWVDEREEMFPDLLPANVSIEATDVPEALVDSAAPGSSFLVMTHNHALDQRLSAQILRRDDVAWFGLIGSKTKRMQFEHRLRERGIAPERLAEMVCPIGIPGIVGKEPAVIAASVSAQLLQAWERIAQQQQRSAVSSRMQEATAGIA</sequence>
<dbReference type="InterPro" id="IPR052698">
    <property type="entry name" value="MoCofactor_Util/Proc"/>
</dbReference>
<proteinExistence type="predicted"/>
<dbReference type="SUPFAM" id="SSF51735">
    <property type="entry name" value="NAD(P)-binding Rossmann-fold domains"/>
    <property type="match status" value="1"/>
</dbReference>
<feature type="domain" description="XdhC Rossmann" evidence="2">
    <location>
        <begin position="191"/>
        <end position="333"/>
    </location>
</feature>
<dbReference type="NCBIfam" id="TIGR02964">
    <property type="entry name" value="xanthine_xdhC"/>
    <property type="match status" value="1"/>
</dbReference>
<dbReference type="Pfam" id="PF13478">
    <property type="entry name" value="XdhC_C"/>
    <property type="match status" value="1"/>
</dbReference>
<dbReference type="RefSeq" id="WP_378998091.1">
    <property type="nucleotide sequence ID" value="NZ_JBHSMT010000025.1"/>
</dbReference>
<dbReference type="InterPro" id="IPR014308">
    <property type="entry name" value="Xanthine_DH_XdhC"/>
</dbReference>
<dbReference type="Pfam" id="PF02625">
    <property type="entry name" value="XdhC_CoxI"/>
    <property type="match status" value="1"/>
</dbReference>
<accession>A0ABW0MC25</accession>
<dbReference type="InterPro" id="IPR027051">
    <property type="entry name" value="XdhC_Rossmann_dom"/>
</dbReference>
<organism evidence="3 4">
    <name type="scientific">Paraherbaspirillum soli</name>
    <dbReference type="NCBI Taxonomy" id="631222"/>
    <lineage>
        <taxon>Bacteria</taxon>
        <taxon>Pseudomonadati</taxon>
        <taxon>Pseudomonadota</taxon>
        <taxon>Betaproteobacteria</taxon>
        <taxon>Burkholderiales</taxon>
        <taxon>Oxalobacteraceae</taxon>
        <taxon>Paraherbaspirillum</taxon>
    </lineage>
</organism>
<dbReference type="InterPro" id="IPR036291">
    <property type="entry name" value="NAD(P)-bd_dom_sf"/>
</dbReference>
<dbReference type="EMBL" id="JBHSMT010000025">
    <property type="protein sequence ID" value="MFC5474986.1"/>
    <property type="molecule type" value="Genomic_DNA"/>
</dbReference>
<evidence type="ECO:0000313" key="4">
    <source>
        <dbReference type="Proteomes" id="UP001596045"/>
    </source>
</evidence>
<protein>
    <submittedName>
        <fullName evidence="3">Xanthine dehydrogenase accessory protein XdhC</fullName>
    </submittedName>
</protein>
<dbReference type="PANTHER" id="PTHR30388">
    <property type="entry name" value="ALDEHYDE OXIDOREDUCTASE MOLYBDENUM COFACTOR ASSEMBLY PROTEIN"/>
    <property type="match status" value="1"/>
</dbReference>